<dbReference type="RefSeq" id="WP_111644964.1">
    <property type="nucleotide sequence ID" value="NZ_QLMH01000005.1"/>
</dbReference>
<evidence type="ECO:0000313" key="1">
    <source>
        <dbReference type="EMBL" id="RAK19922.1"/>
    </source>
</evidence>
<keyword evidence="1" id="KW-0282">Flagellum</keyword>
<dbReference type="Proteomes" id="UP000248555">
    <property type="component" value="Unassembled WGS sequence"/>
</dbReference>
<dbReference type="InterPro" id="IPR009057">
    <property type="entry name" value="Homeodomain-like_sf"/>
</dbReference>
<dbReference type="OrthoDB" id="1739831at2"/>
<name>A0A327YHV2_9BACL</name>
<reference evidence="1 2" key="1">
    <citation type="submission" date="2018-06" db="EMBL/GenBank/DDBJ databases">
        <title>Genomic Encyclopedia of Type Strains, Phase III (KMG-III): the genomes of soil and plant-associated and newly described type strains.</title>
        <authorList>
            <person name="Whitman W."/>
        </authorList>
    </citation>
    <scope>NUCLEOTIDE SEQUENCE [LARGE SCALE GENOMIC DNA]</scope>
    <source>
        <strain evidence="1 2">CGMCC 1.8979</strain>
    </source>
</reference>
<protein>
    <submittedName>
        <fullName evidence="1">Flagellar operon protein (TIGR03826 family)</fullName>
    </submittedName>
</protein>
<keyword evidence="1" id="KW-0969">Cilium</keyword>
<sequence>MAELINCPRCGRLFIKNRFRDVCEQCYREEEQLFEKVYQFLRKRENRTATMAQVVKETGVSERLIVKWIKAGRIKLVHFPNLGYPCEKCGKMIREGRICKECNMDLQKQLKQLEQEQQRLRQQNNPTYYVSNQDKD</sequence>
<dbReference type="EMBL" id="QLMH01000005">
    <property type="protein sequence ID" value="RAK19922.1"/>
    <property type="molecule type" value="Genomic_DNA"/>
</dbReference>
<dbReference type="SUPFAM" id="SSF46689">
    <property type="entry name" value="Homeodomain-like"/>
    <property type="match status" value="1"/>
</dbReference>
<evidence type="ECO:0000313" key="2">
    <source>
        <dbReference type="Proteomes" id="UP000248555"/>
    </source>
</evidence>
<gene>
    <name evidence="1" type="ORF">B0I26_105104</name>
</gene>
<comment type="caution">
    <text evidence="1">The sequence shown here is derived from an EMBL/GenBank/DDBJ whole genome shotgun (WGS) entry which is preliminary data.</text>
</comment>
<keyword evidence="1" id="KW-0966">Cell projection</keyword>
<proteinExistence type="predicted"/>
<dbReference type="AlphaFoldDB" id="A0A327YHV2"/>
<organism evidence="1 2">
    <name type="scientific">Paranoxybacillus vitaminiphilus</name>
    <dbReference type="NCBI Taxonomy" id="581036"/>
    <lineage>
        <taxon>Bacteria</taxon>
        <taxon>Bacillati</taxon>
        <taxon>Bacillota</taxon>
        <taxon>Bacilli</taxon>
        <taxon>Bacillales</taxon>
        <taxon>Anoxybacillaceae</taxon>
        <taxon>Paranoxybacillus</taxon>
    </lineage>
</organism>
<keyword evidence="2" id="KW-1185">Reference proteome</keyword>
<dbReference type="InterPro" id="IPR022258">
    <property type="entry name" value="Flagellar_operon_YvyF"/>
</dbReference>
<accession>A0A327YHV2</accession>
<dbReference type="NCBIfam" id="TIGR03826">
    <property type="entry name" value="YvyF"/>
    <property type="match status" value="1"/>
</dbReference>